<evidence type="ECO:0000313" key="1">
    <source>
        <dbReference type="EMBL" id="KAJ6987434.1"/>
    </source>
</evidence>
<dbReference type="Proteomes" id="UP001164929">
    <property type="component" value="Chromosome 8"/>
</dbReference>
<reference evidence="1" key="1">
    <citation type="journal article" date="2023" name="Mol. Ecol. Resour.">
        <title>Chromosome-level genome assembly of a triploid poplar Populus alba 'Berolinensis'.</title>
        <authorList>
            <person name="Chen S."/>
            <person name="Yu Y."/>
            <person name="Wang X."/>
            <person name="Wang S."/>
            <person name="Zhang T."/>
            <person name="Zhou Y."/>
            <person name="He R."/>
            <person name="Meng N."/>
            <person name="Wang Y."/>
            <person name="Liu W."/>
            <person name="Liu Z."/>
            <person name="Liu J."/>
            <person name="Guo Q."/>
            <person name="Huang H."/>
            <person name="Sederoff R.R."/>
            <person name="Wang G."/>
            <person name="Qu G."/>
            <person name="Chen S."/>
        </authorList>
    </citation>
    <scope>NUCLEOTIDE SEQUENCE</scope>
    <source>
        <strain evidence="1">SC-2020</strain>
    </source>
</reference>
<gene>
    <name evidence="1" type="ORF">NC653_020631</name>
</gene>
<accession>A0AAD6MLK7</accession>
<comment type="caution">
    <text evidence="1">The sequence shown here is derived from an EMBL/GenBank/DDBJ whole genome shotgun (WGS) entry which is preliminary data.</text>
</comment>
<evidence type="ECO:0000313" key="2">
    <source>
        <dbReference type="Proteomes" id="UP001164929"/>
    </source>
</evidence>
<keyword evidence="2" id="KW-1185">Reference proteome</keyword>
<protein>
    <submittedName>
        <fullName evidence="1">Uncharacterized protein</fullName>
    </submittedName>
</protein>
<proteinExistence type="predicted"/>
<organism evidence="1 2">
    <name type="scientific">Populus alba x Populus x berolinensis</name>
    <dbReference type="NCBI Taxonomy" id="444605"/>
    <lineage>
        <taxon>Eukaryota</taxon>
        <taxon>Viridiplantae</taxon>
        <taxon>Streptophyta</taxon>
        <taxon>Embryophyta</taxon>
        <taxon>Tracheophyta</taxon>
        <taxon>Spermatophyta</taxon>
        <taxon>Magnoliopsida</taxon>
        <taxon>eudicotyledons</taxon>
        <taxon>Gunneridae</taxon>
        <taxon>Pentapetalae</taxon>
        <taxon>rosids</taxon>
        <taxon>fabids</taxon>
        <taxon>Malpighiales</taxon>
        <taxon>Salicaceae</taxon>
        <taxon>Saliceae</taxon>
        <taxon>Populus</taxon>
    </lineage>
</organism>
<dbReference type="EMBL" id="JAQIZT010000008">
    <property type="protein sequence ID" value="KAJ6987434.1"/>
    <property type="molecule type" value="Genomic_DNA"/>
</dbReference>
<name>A0AAD6MLK7_9ROSI</name>
<dbReference type="AlphaFoldDB" id="A0AAD6MLK7"/>
<sequence length="59" mass="7108">MEWQEKVEAESVRERARRKEGAVNAAWARGRLSFFDQWKDIRVYYRVRAHLLSIRSISV</sequence>